<keyword evidence="8" id="KW-0175">Coiled coil</keyword>
<evidence type="ECO:0000256" key="3">
    <source>
        <dbReference type="ARBA" id="ARBA00022884"/>
    </source>
</evidence>
<evidence type="ECO:0000256" key="7">
    <source>
        <dbReference type="HAMAP-Rule" id="MF_00503"/>
    </source>
</evidence>
<dbReference type="Gene3D" id="3.10.430.100">
    <property type="entry name" value="Ribosomal protein L9, C-terminal domain"/>
    <property type="match status" value="1"/>
</dbReference>
<dbReference type="AlphaFoldDB" id="A0A840E539"/>
<evidence type="ECO:0000259" key="9">
    <source>
        <dbReference type="Pfam" id="PF01281"/>
    </source>
</evidence>
<comment type="similarity">
    <text evidence="1 7">Belongs to the bacterial ribosomal protein bL9 family.</text>
</comment>
<keyword evidence="2 7" id="KW-0699">rRNA-binding</keyword>
<dbReference type="Pfam" id="PF01281">
    <property type="entry name" value="Ribosomal_L9_N"/>
    <property type="match status" value="1"/>
</dbReference>
<dbReference type="GO" id="GO:0005840">
    <property type="term" value="C:ribosome"/>
    <property type="evidence" value="ECO:0007669"/>
    <property type="project" value="UniProtKB-KW"/>
</dbReference>
<dbReference type="Proteomes" id="UP000576209">
    <property type="component" value="Unassembled WGS sequence"/>
</dbReference>
<evidence type="ECO:0000256" key="4">
    <source>
        <dbReference type="ARBA" id="ARBA00022980"/>
    </source>
</evidence>
<feature type="domain" description="Ribosomal protein L9" evidence="9">
    <location>
        <begin position="1"/>
        <end position="44"/>
    </location>
</feature>
<organism evidence="11 12">
    <name type="scientific">Neolewinella aquimaris</name>
    <dbReference type="NCBI Taxonomy" id="1835722"/>
    <lineage>
        <taxon>Bacteria</taxon>
        <taxon>Pseudomonadati</taxon>
        <taxon>Bacteroidota</taxon>
        <taxon>Saprospiria</taxon>
        <taxon>Saprospirales</taxon>
        <taxon>Lewinellaceae</taxon>
        <taxon>Neolewinella</taxon>
    </lineage>
</organism>
<protein>
    <recommendedName>
        <fullName evidence="6 7">Large ribosomal subunit protein bL9</fullName>
    </recommendedName>
</protein>
<evidence type="ECO:0000256" key="6">
    <source>
        <dbReference type="ARBA" id="ARBA00035292"/>
    </source>
</evidence>
<keyword evidence="4 7" id="KW-0689">Ribosomal protein</keyword>
<comment type="function">
    <text evidence="7">Binds to the 23S rRNA.</text>
</comment>
<evidence type="ECO:0000313" key="12">
    <source>
        <dbReference type="Proteomes" id="UP000576209"/>
    </source>
</evidence>
<dbReference type="Gene3D" id="3.40.5.10">
    <property type="entry name" value="Ribosomal protein L9, N-terminal domain"/>
    <property type="match status" value="1"/>
</dbReference>
<comment type="caution">
    <text evidence="11">The sequence shown here is derived from an EMBL/GenBank/DDBJ whole genome shotgun (WGS) entry which is preliminary data.</text>
</comment>
<keyword evidence="12" id="KW-1185">Reference proteome</keyword>
<dbReference type="SUPFAM" id="SSF55658">
    <property type="entry name" value="L9 N-domain-like"/>
    <property type="match status" value="1"/>
</dbReference>
<dbReference type="InterPro" id="IPR036791">
    <property type="entry name" value="Ribosomal_bL9_C_sf"/>
</dbReference>
<evidence type="ECO:0000256" key="8">
    <source>
        <dbReference type="SAM" id="Coils"/>
    </source>
</evidence>
<keyword evidence="5 7" id="KW-0687">Ribonucleoprotein</keyword>
<keyword evidence="3 7" id="KW-0694">RNA-binding</keyword>
<dbReference type="SUPFAM" id="SSF55653">
    <property type="entry name" value="Ribosomal protein L9 C-domain"/>
    <property type="match status" value="1"/>
</dbReference>
<dbReference type="InterPro" id="IPR020594">
    <property type="entry name" value="Ribosomal_bL9_bac/chp"/>
</dbReference>
<evidence type="ECO:0000256" key="2">
    <source>
        <dbReference type="ARBA" id="ARBA00022730"/>
    </source>
</evidence>
<dbReference type="InterPro" id="IPR020070">
    <property type="entry name" value="Ribosomal_bL9_N"/>
</dbReference>
<evidence type="ECO:0000256" key="5">
    <source>
        <dbReference type="ARBA" id="ARBA00023274"/>
    </source>
</evidence>
<dbReference type="HAMAP" id="MF_00503">
    <property type="entry name" value="Ribosomal_bL9"/>
    <property type="match status" value="1"/>
</dbReference>
<name>A0A840E539_9BACT</name>
<dbReference type="GO" id="GO:1990904">
    <property type="term" value="C:ribonucleoprotein complex"/>
    <property type="evidence" value="ECO:0007669"/>
    <property type="project" value="UniProtKB-KW"/>
</dbReference>
<dbReference type="GO" id="GO:0003735">
    <property type="term" value="F:structural constituent of ribosome"/>
    <property type="evidence" value="ECO:0007669"/>
    <property type="project" value="InterPro"/>
</dbReference>
<evidence type="ECO:0000259" key="10">
    <source>
        <dbReference type="Pfam" id="PF03948"/>
    </source>
</evidence>
<sequence length="148" mass="16998">MKVIMLQDVEKVGDKHEVIEVKDGFGRNYLLPRGLAIIGNKSNMGRLNEMIRRENAQEQKKLDVYREVANKLKGKTLRVGAKSGTSGRIFGSITQLQIRNLLQEQFGVDVERKKIILPEEAKELGTYQFTMRLHPEVVQEMDMEIVQE</sequence>
<dbReference type="GO" id="GO:0019843">
    <property type="term" value="F:rRNA binding"/>
    <property type="evidence" value="ECO:0007669"/>
    <property type="project" value="UniProtKB-UniRule"/>
</dbReference>
<proteinExistence type="inferred from homology"/>
<accession>A0A840E539</accession>
<dbReference type="InterPro" id="IPR036935">
    <property type="entry name" value="Ribosomal_bL9_N_sf"/>
</dbReference>
<dbReference type="NCBIfam" id="TIGR00158">
    <property type="entry name" value="L9"/>
    <property type="match status" value="1"/>
</dbReference>
<feature type="coiled-coil region" evidence="8">
    <location>
        <begin position="48"/>
        <end position="75"/>
    </location>
</feature>
<evidence type="ECO:0000313" key="11">
    <source>
        <dbReference type="EMBL" id="MBB4079063.1"/>
    </source>
</evidence>
<dbReference type="InterPro" id="IPR000244">
    <property type="entry name" value="Ribosomal_bL9"/>
</dbReference>
<dbReference type="Pfam" id="PF03948">
    <property type="entry name" value="Ribosomal_L9_C"/>
    <property type="match status" value="1"/>
</dbReference>
<dbReference type="PANTHER" id="PTHR21368">
    <property type="entry name" value="50S RIBOSOMAL PROTEIN L9"/>
    <property type="match status" value="1"/>
</dbReference>
<evidence type="ECO:0000256" key="1">
    <source>
        <dbReference type="ARBA" id="ARBA00010605"/>
    </source>
</evidence>
<reference evidence="11 12" key="1">
    <citation type="submission" date="2020-08" db="EMBL/GenBank/DDBJ databases">
        <title>Genomic Encyclopedia of Type Strains, Phase IV (KMG-IV): sequencing the most valuable type-strain genomes for metagenomic binning, comparative biology and taxonomic classification.</title>
        <authorList>
            <person name="Goeker M."/>
        </authorList>
    </citation>
    <scope>NUCLEOTIDE SEQUENCE [LARGE SCALE GENOMIC DNA]</scope>
    <source>
        <strain evidence="11 12">DSM 105137</strain>
    </source>
</reference>
<gene>
    <name evidence="7" type="primary">rplI</name>
    <name evidence="11" type="ORF">GGR28_001680</name>
</gene>
<dbReference type="InterPro" id="IPR020069">
    <property type="entry name" value="Ribosomal_bL9_C"/>
</dbReference>
<dbReference type="EMBL" id="JACIFF010000003">
    <property type="protein sequence ID" value="MBB4079063.1"/>
    <property type="molecule type" value="Genomic_DNA"/>
</dbReference>
<dbReference type="InterPro" id="IPR009027">
    <property type="entry name" value="Ribosomal_bL9/RNase_H1_N"/>
</dbReference>
<dbReference type="GO" id="GO:0006412">
    <property type="term" value="P:translation"/>
    <property type="evidence" value="ECO:0007669"/>
    <property type="project" value="UniProtKB-UniRule"/>
</dbReference>
<dbReference type="RefSeq" id="WP_183495304.1">
    <property type="nucleotide sequence ID" value="NZ_JACIFF010000003.1"/>
</dbReference>
<feature type="domain" description="Large ribosomal subunit protein bL9 C-terminal" evidence="10">
    <location>
        <begin position="66"/>
        <end position="146"/>
    </location>
</feature>